<protein>
    <recommendedName>
        <fullName evidence="2">protein-tyrosine-phosphatase</fullName>
        <ecNumber evidence="2">3.1.3.48</ecNumber>
    </recommendedName>
</protein>
<dbReference type="RefSeq" id="WP_379936520.1">
    <property type="nucleotide sequence ID" value="NZ_JBHTHY010000026.1"/>
</dbReference>
<proteinExistence type="inferred from homology"/>
<evidence type="ECO:0000256" key="4">
    <source>
        <dbReference type="ARBA" id="ARBA00051722"/>
    </source>
</evidence>
<dbReference type="Pfam" id="PF19567">
    <property type="entry name" value="CpsB_CapC"/>
    <property type="match status" value="1"/>
</dbReference>
<dbReference type="InterPro" id="IPR016667">
    <property type="entry name" value="Caps_polysacc_synth_CpsB/CapC"/>
</dbReference>
<dbReference type="PIRSF" id="PIRSF016557">
    <property type="entry name" value="Caps_synth_CpsB"/>
    <property type="match status" value="1"/>
</dbReference>
<evidence type="ECO:0000256" key="1">
    <source>
        <dbReference type="ARBA" id="ARBA00005750"/>
    </source>
</evidence>
<comment type="caution">
    <text evidence="5">The sequence shown here is derived from an EMBL/GenBank/DDBJ whole genome shotgun (WGS) entry which is preliminary data.</text>
</comment>
<dbReference type="PANTHER" id="PTHR39181">
    <property type="entry name" value="TYROSINE-PROTEIN PHOSPHATASE YWQE"/>
    <property type="match status" value="1"/>
</dbReference>
<dbReference type="EC" id="3.1.3.48" evidence="2"/>
<evidence type="ECO:0000313" key="6">
    <source>
        <dbReference type="Proteomes" id="UP001597012"/>
    </source>
</evidence>
<dbReference type="EMBL" id="JBHTHY010000026">
    <property type="protein sequence ID" value="MFD0799530.1"/>
    <property type="molecule type" value="Genomic_DNA"/>
</dbReference>
<gene>
    <name evidence="5" type="ORF">ACFQZJ_18815</name>
</gene>
<keyword evidence="3" id="KW-0378">Hydrolase</keyword>
<dbReference type="Gene3D" id="3.20.20.140">
    <property type="entry name" value="Metal-dependent hydrolases"/>
    <property type="match status" value="1"/>
</dbReference>
<name>A0ABW3B8N3_9FLAO</name>
<dbReference type="SUPFAM" id="SSF89550">
    <property type="entry name" value="PHP domain-like"/>
    <property type="match status" value="1"/>
</dbReference>
<evidence type="ECO:0000256" key="3">
    <source>
        <dbReference type="ARBA" id="ARBA00022801"/>
    </source>
</evidence>
<comment type="similarity">
    <text evidence="1">Belongs to the metallo-dependent hydrolases superfamily. CpsB/CapC family.</text>
</comment>
<sequence>MFDFFVKKKFLVDYLDGFTDIHNHILPGIDDGAKTVEESIVLIKGMGEIGISNFICTPHIMENYYPNNKGSIQGALTLVENALKTNDLSHVNVKAAAEHMIDSGFEALVESDSLMQISDNYILVEMSYLQASLNFEESIEKLKDKDLYPIFAHPERYAYLHHERNDYTRMKDLGMLFQLNLLSLSGYYGKDVHKKALNLLDHNLIDFVASDLHNKNHLKHLKNIQISPKVLDKILPIIARTSYNFG</sequence>
<evidence type="ECO:0000313" key="5">
    <source>
        <dbReference type="EMBL" id="MFD0799530.1"/>
    </source>
</evidence>
<comment type="catalytic activity">
    <reaction evidence="4">
        <text>O-phospho-L-tyrosyl-[protein] + H2O = L-tyrosyl-[protein] + phosphate</text>
        <dbReference type="Rhea" id="RHEA:10684"/>
        <dbReference type="Rhea" id="RHEA-COMP:10136"/>
        <dbReference type="Rhea" id="RHEA-COMP:20101"/>
        <dbReference type="ChEBI" id="CHEBI:15377"/>
        <dbReference type="ChEBI" id="CHEBI:43474"/>
        <dbReference type="ChEBI" id="CHEBI:46858"/>
        <dbReference type="ChEBI" id="CHEBI:61978"/>
        <dbReference type="EC" id="3.1.3.48"/>
    </reaction>
</comment>
<dbReference type="InterPro" id="IPR016195">
    <property type="entry name" value="Pol/histidinol_Pase-like"/>
</dbReference>
<evidence type="ECO:0000256" key="2">
    <source>
        <dbReference type="ARBA" id="ARBA00013064"/>
    </source>
</evidence>
<organism evidence="5 6">
    <name type="scientific">Maribacter chungangensis</name>
    <dbReference type="NCBI Taxonomy" id="1069117"/>
    <lineage>
        <taxon>Bacteria</taxon>
        <taxon>Pseudomonadati</taxon>
        <taxon>Bacteroidota</taxon>
        <taxon>Flavobacteriia</taxon>
        <taxon>Flavobacteriales</taxon>
        <taxon>Flavobacteriaceae</taxon>
        <taxon>Maribacter</taxon>
    </lineage>
</organism>
<keyword evidence="6" id="KW-1185">Reference proteome</keyword>
<dbReference type="Proteomes" id="UP001597012">
    <property type="component" value="Unassembled WGS sequence"/>
</dbReference>
<dbReference type="PANTHER" id="PTHR39181:SF1">
    <property type="entry name" value="TYROSINE-PROTEIN PHOSPHATASE YWQE"/>
    <property type="match status" value="1"/>
</dbReference>
<reference evidence="6" key="1">
    <citation type="journal article" date="2019" name="Int. J. Syst. Evol. Microbiol.">
        <title>The Global Catalogue of Microorganisms (GCM) 10K type strain sequencing project: providing services to taxonomists for standard genome sequencing and annotation.</title>
        <authorList>
            <consortium name="The Broad Institute Genomics Platform"/>
            <consortium name="The Broad Institute Genome Sequencing Center for Infectious Disease"/>
            <person name="Wu L."/>
            <person name="Ma J."/>
        </authorList>
    </citation>
    <scope>NUCLEOTIDE SEQUENCE [LARGE SCALE GENOMIC DNA]</scope>
    <source>
        <strain evidence="6">CCUG 61948</strain>
    </source>
</reference>
<accession>A0ABW3B8N3</accession>